<dbReference type="GeneID" id="34605828"/>
<dbReference type="InterPro" id="IPR033895">
    <property type="entry name" value="GPT"/>
</dbReference>
<evidence type="ECO:0000256" key="6">
    <source>
        <dbReference type="ARBA" id="ARBA00017659"/>
    </source>
</evidence>
<dbReference type="GO" id="GO:0006281">
    <property type="term" value="P:DNA repair"/>
    <property type="evidence" value="ECO:0007669"/>
    <property type="project" value="InterPro"/>
</dbReference>
<keyword evidence="14 23" id="KW-0472">Membrane</keyword>
<evidence type="ECO:0000256" key="22">
    <source>
        <dbReference type="SAM" id="MobiDB-lite"/>
    </source>
</evidence>
<dbReference type="FunFam" id="3.30.870.10:FF:000038">
    <property type="entry name" value="Probable tyrosyl-DNA phosphodiesterase"/>
    <property type="match status" value="1"/>
</dbReference>
<evidence type="ECO:0000256" key="19">
    <source>
        <dbReference type="PIRSR" id="PIRSR610347-1"/>
    </source>
</evidence>
<feature type="active site" description="Proton donor/acceptor" evidence="19">
    <location>
        <position position="916"/>
    </location>
</feature>
<keyword evidence="25" id="KW-1185">Reference proteome</keyword>
<feature type="transmembrane region" description="Helical" evidence="23">
    <location>
        <begin position="12"/>
        <end position="30"/>
    </location>
</feature>
<dbReference type="RefSeq" id="XP_022507054.1">
    <property type="nucleotide sequence ID" value="XM_022660626.1"/>
</dbReference>
<evidence type="ECO:0000256" key="9">
    <source>
        <dbReference type="ARBA" id="ARBA00022692"/>
    </source>
</evidence>
<evidence type="ECO:0000256" key="4">
    <source>
        <dbReference type="ARBA" id="ARBA00009317"/>
    </source>
</evidence>
<dbReference type="EMBL" id="LVKK01000129">
    <property type="protein sequence ID" value="OAG35102.1"/>
    <property type="molecule type" value="Genomic_DNA"/>
</dbReference>
<evidence type="ECO:0000256" key="10">
    <source>
        <dbReference type="ARBA" id="ARBA00022723"/>
    </source>
</evidence>
<evidence type="ECO:0000256" key="1">
    <source>
        <dbReference type="ARBA" id="ARBA00001946"/>
    </source>
</evidence>
<evidence type="ECO:0000313" key="24">
    <source>
        <dbReference type="EMBL" id="OAG35102.1"/>
    </source>
</evidence>
<gene>
    <name evidence="24" type="ORF">AYO21_10717</name>
</gene>
<protein>
    <recommendedName>
        <fullName evidence="6">UDP-N-acetylglucosamine--dolichyl-phosphate N-acetylglucosaminephosphotransferase</fullName>
        <ecNumber evidence="5">2.7.8.15</ecNumber>
    </recommendedName>
    <alternativeName>
        <fullName evidence="15">GlcNAc-1-P transferase</fullName>
    </alternativeName>
    <alternativeName>
        <fullName evidence="16">N-acetylglucosamine-1-phosphate transferase</fullName>
    </alternativeName>
</protein>
<feature type="compositionally biased region" description="Polar residues" evidence="22">
    <location>
        <begin position="537"/>
        <end position="551"/>
    </location>
</feature>
<keyword evidence="8" id="KW-0808">Transferase</keyword>
<evidence type="ECO:0000256" key="18">
    <source>
        <dbReference type="ARBA" id="ARBA00045078"/>
    </source>
</evidence>
<comment type="caution">
    <text evidence="24">The sequence shown here is derived from an EMBL/GenBank/DDBJ whole genome shotgun (WGS) entry which is preliminary data.</text>
</comment>
<keyword evidence="10" id="KW-0479">Metal-binding</keyword>
<dbReference type="EC" id="2.7.8.15" evidence="5"/>
<keyword evidence="7" id="KW-0328">Glycosyltransferase</keyword>
<evidence type="ECO:0000256" key="14">
    <source>
        <dbReference type="ARBA" id="ARBA00023136"/>
    </source>
</evidence>
<dbReference type="CDD" id="cd06855">
    <property type="entry name" value="GT_GPT_euk"/>
    <property type="match status" value="1"/>
</dbReference>
<name>A0A177EVL9_9EURO</name>
<dbReference type="Proteomes" id="UP000077002">
    <property type="component" value="Unassembled WGS sequence"/>
</dbReference>
<evidence type="ECO:0000256" key="13">
    <source>
        <dbReference type="ARBA" id="ARBA00022989"/>
    </source>
</evidence>
<dbReference type="GO" id="GO:0005634">
    <property type="term" value="C:nucleus"/>
    <property type="evidence" value="ECO:0007669"/>
    <property type="project" value="InterPro"/>
</dbReference>
<comment type="catalytic activity">
    <reaction evidence="18">
        <text>a di-trans,poly-cis-dolichyl phosphate + UDP-N-acetyl-alpha-D-glucosamine = an N-acetyl-alpha-D-glucosaminyl-diphospho-di-trans,poly-cis-dolichol + UMP</text>
        <dbReference type="Rhea" id="RHEA:13289"/>
        <dbReference type="Rhea" id="RHEA-COMP:19498"/>
        <dbReference type="Rhea" id="RHEA-COMP:19507"/>
        <dbReference type="ChEBI" id="CHEBI:57683"/>
        <dbReference type="ChEBI" id="CHEBI:57705"/>
        <dbReference type="ChEBI" id="CHEBI:57865"/>
        <dbReference type="ChEBI" id="CHEBI:58427"/>
        <dbReference type="EC" id="2.7.8.15"/>
    </reaction>
    <physiologicalReaction direction="left-to-right" evidence="18">
        <dbReference type="Rhea" id="RHEA:13290"/>
    </physiologicalReaction>
</comment>
<feature type="region of interest" description="Disordered" evidence="22">
    <location>
        <begin position="445"/>
        <end position="471"/>
    </location>
</feature>
<feature type="transmembrane region" description="Helical" evidence="23">
    <location>
        <begin position="36"/>
        <end position="58"/>
    </location>
</feature>
<dbReference type="GO" id="GO:0006488">
    <property type="term" value="P:dolichol-linked oligosaccharide biosynthetic process"/>
    <property type="evidence" value="ECO:0007669"/>
    <property type="project" value="InterPro"/>
</dbReference>
<keyword evidence="12" id="KW-0460">Magnesium</keyword>
<dbReference type="AlphaFoldDB" id="A0A177EVL9"/>
<feature type="transmembrane region" description="Helical" evidence="23">
    <location>
        <begin position="79"/>
        <end position="103"/>
    </location>
</feature>
<feature type="transmembrane region" description="Helical" evidence="23">
    <location>
        <begin position="247"/>
        <end position="266"/>
    </location>
</feature>
<evidence type="ECO:0000256" key="23">
    <source>
        <dbReference type="SAM" id="Phobius"/>
    </source>
</evidence>
<evidence type="ECO:0000256" key="21">
    <source>
        <dbReference type="PIRSR" id="PIRSR610347-3"/>
    </source>
</evidence>
<comment type="similarity">
    <text evidence="4">Belongs to the glycosyltransferase 4 family.</text>
</comment>
<keyword evidence="11" id="KW-0256">Endoplasmic reticulum</keyword>
<keyword evidence="9 23" id="KW-0812">Transmembrane</keyword>
<dbReference type="CDD" id="cd09123">
    <property type="entry name" value="PLDc_Tdp1_2"/>
    <property type="match status" value="1"/>
</dbReference>
<evidence type="ECO:0000256" key="16">
    <source>
        <dbReference type="ARBA" id="ARBA00033238"/>
    </source>
</evidence>
<feature type="transmembrane region" description="Helical" evidence="23">
    <location>
        <begin position="286"/>
        <end position="305"/>
    </location>
</feature>
<feature type="transmembrane region" description="Helical" evidence="23">
    <location>
        <begin position="215"/>
        <end position="235"/>
    </location>
</feature>
<feature type="active site" description="Nucleophile" evidence="19">
    <location>
        <position position="657"/>
    </location>
</feature>
<feature type="site" description="Interaction with DNA" evidence="21">
    <location>
        <position position="947"/>
    </location>
</feature>
<sequence>MASSALSPSEKWSLFVATGASLAVIANTFQGDGAPLVASLAFSTLAFSMTYAFVRWSGPAFVKAGLKGRDMSKIMPKEIPEAMGAVAAAVYILALMAFIPFAFYKDIVAATSGGGNRDVVLTVTEVETGRFLHRFPHSKLSSYQSALNTLQATTILGICDDLLDLRWRHKFFIPAVASLPLLIVYYVDFGVTSVVVPNFLVPYMPNQARLIDLSFFYYLYMSALSIFAPNSINILAGVNGIEVGQSLVIAGLLVLNSALYLVPFPGNPVLNHAYATRPHPATDGHLMTLYILLPFLAVSTALYIHNRYPARVFVGDTYCYVAGMTFAVVAIMAHFSKTLLLLLIPQIANFLYSTPQLFHLIPCPRHRLPKFNARTGLLEPSVTPWPPERPPSKLLTAVFFFLEKLHLIQVTVDSKTNRISSTSNLTIINLWLLSGFPLMAGRPSKRVKLDSNPSHIPSASQRSPPDSNVADPASIRVKRAAFLSSISRSISPPGISRSGTTTPQPQTQTSESPKKDDPPRPPLPQIQSPKRVHADSDSQYTNIESSQTSTAKLVPSPFRLTTIRDLPPSKNADTVSLHDILGNPLIKEAWIFNYCFDVDWLMTHFDPDIRPSVKVKILHGSWKNDSPNKILIDDACRRWTNVEAATAYLPDQFGTHHSKMFILFTHDDLAQVVIHTANILEKDWTNMTQAAWLSPMLPLLEGKQVDKPGKIGTGTRFKHDLLAYLTAYASKTKDLREQLAQFDFRTVRGALVASVPSRMKESSTAQKNEVAWDLKLWGYPSLLRALRSILPTQGKTIPSNKQTGTESPHVVCQISSIATLPQSWLNQFFPVLYSALQFTSTSPAREWEPERISIIYPTPHNVAASLDGYASGGSIHTKAQSAAHLKQITGLRRSLCQWTRGSIKDARAGRDEAAPHIKTYVCFASKPMTTKPRPEVKWALLTSANLSQQAWGTLRVKDKEIVVQSYEIGVLVWPELFAENFDAEGASETDEHGAVGEETSDARKIKMIPVFGGDTPQHPPHTSNDIAEASPGPETLVGLRIPYDLPLTPYKDGDMPWSPQGVYEQPDRWGRRWPRNFT</sequence>
<feature type="compositionally biased region" description="Polar residues" evidence="22">
    <location>
        <begin position="451"/>
        <end position="466"/>
    </location>
</feature>
<keyword evidence="13 23" id="KW-1133">Transmembrane helix</keyword>
<dbReference type="UniPathway" id="UPA00378"/>
<dbReference type="GO" id="GO:0003975">
    <property type="term" value="F:UDP-N-acetylglucosamine-dolichyl-phosphate N-acetylglucosaminephosphotransferase activity"/>
    <property type="evidence" value="ECO:0007669"/>
    <property type="project" value="UniProtKB-EC"/>
</dbReference>
<reference evidence="24 25" key="1">
    <citation type="submission" date="2016-03" db="EMBL/GenBank/DDBJ databases">
        <title>Draft genome sequence of the Fonsecaea monophora CBS 269.37.</title>
        <authorList>
            <person name="Bombassaro A."/>
            <person name="Vinicius W.A."/>
            <person name="De Hoog S."/>
            <person name="Sun J."/>
            <person name="Souza E.M."/>
            <person name="Raittz R.T."/>
            <person name="Costa F."/>
            <person name="Leao A.C."/>
            <person name="Tadra-Sfeir M.Z."/>
            <person name="Baura V."/>
            <person name="Balsanelli E."/>
            <person name="Pedrosa F.O."/>
            <person name="Moreno L.F."/>
            <person name="Steffens M.B."/>
            <person name="Xi L."/>
            <person name="Bocca A.L."/>
            <person name="Felipe M.S."/>
            <person name="Teixeira M."/>
            <person name="Telles Filho F.Q."/>
            <person name="Azevedo C.M."/>
            <person name="Gomes R."/>
            <person name="Vicente V.A."/>
        </authorList>
    </citation>
    <scope>NUCLEOTIDE SEQUENCE [LARGE SCALE GENOMIC DNA]</scope>
    <source>
        <strain evidence="24 25">CBS 269.37</strain>
    </source>
</reference>
<dbReference type="SUPFAM" id="SSF56024">
    <property type="entry name" value="Phospholipase D/nuclease"/>
    <property type="match status" value="2"/>
</dbReference>
<dbReference type="PANTHER" id="PTHR10571">
    <property type="entry name" value="UDP-N-ACETYLGLUCOSAMINE--DOLICHYL-PHOSPHATE N-ACETYLGLUCOSAMINEPHOSPHOTRANSFERASE"/>
    <property type="match status" value="1"/>
</dbReference>
<comment type="cofactor">
    <cofactor evidence="1">
        <name>Mg(2+)</name>
        <dbReference type="ChEBI" id="CHEBI:18420"/>
    </cofactor>
</comment>
<evidence type="ECO:0000313" key="25">
    <source>
        <dbReference type="Proteomes" id="UP000077002"/>
    </source>
</evidence>
<evidence type="ECO:0000256" key="12">
    <source>
        <dbReference type="ARBA" id="ARBA00022842"/>
    </source>
</evidence>
<evidence type="ECO:0000256" key="20">
    <source>
        <dbReference type="PIRSR" id="PIRSR610347-2"/>
    </source>
</evidence>
<dbReference type="InterPro" id="IPR000715">
    <property type="entry name" value="Glycosyl_transferase_4"/>
</dbReference>
<evidence type="ECO:0000256" key="2">
    <source>
        <dbReference type="ARBA" id="ARBA00004477"/>
    </source>
</evidence>
<dbReference type="Gene3D" id="3.30.870.10">
    <property type="entry name" value="Endonuclease Chain A"/>
    <property type="match status" value="2"/>
</dbReference>
<feature type="transmembrane region" description="Helical" evidence="23">
    <location>
        <begin position="317"/>
        <end position="335"/>
    </location>
</feature>
<accession>A0A177EVL9</accession>
<evidence type="ECO:0000256" key="8">
    <source>
        <dbReference type="ARBA" id="ARBA00022679"/>
    </source>
</evidence>
<feature type="transmembrane region" description="Helical" evidence="23">
    <location>
        <begin position="171"/>
        <end position="195"/>
    </location>
</feature>
<dbReference type="OrthoDB" id="47785at2759"/>
<dbReference type="GO" id="GO:0016757">
    <property type="term" value="F:glycosyltransferase activity"/>
    <property type="evidence" value="ECO:0007669"/>
    <property type="project" value="UniProtKB-KW"/>
</dbReference>
<dbReference type="Pfam" id="PF06087">
    <property type="entry name" value="Tyr-DNA_phospho"/>
    <property type="match status" value="1"/>
</dbReference>
<evidence type="ECO:0000256" key="3">
    <source>
        <dbReference type="ARBA" id="ARBA00004922"/>
    </source>
</evidence>
<feature type="binding site" evidence="20">
    <location>
        <position position="918"/>
    </location>
    <ligand>
        <name>substrate</name>
    </ligand>
</feature>
<feature type="binding site" evidence="20">
    <location>
        <position position="659"/>
    </location>
    <ligand>
        <name>substrate</name>
    </ligand>
</feature>
<dbReference type="GO" id="GO:0005789">
    <property type="term" value="C:endoplasmic reticulum membrane"/>
    <property type="evidence" value="ECO:0007669"/>
    <property type="project" value="UniProtKB-SubCell"/>
</dbReference>
<comment type="subcellular location">
    <subcellularLocation>
        <location evidence="2">Endoplasmic reticulum membrane</location>
        <topology evidence="2">Multi-pass membrane protein</topology>
    </subcellularLocation>
</comment>
<dbReference type="Pfam" id="PF00953">
    <property type="entry name" value="Glycos_transf_4"/>
    <property type="match status" value="1"/>
</dbReference>
<comment type="function">
    <text evidence="17">UDP-N-acetylglucosamine--dolichyl-phosphate N-acetylglucosaminephosphotransferase that operates in the biosynthetic pathway of dolichol-linked oligosaccharides, the glycan precursors employed in protein asparagine (N)-glycosylation. The assembly of dolichol-linked oligosaccharides begins on the cytosolic side of the endoplasmic reticulum membrane and finishes in its lumen. The sequential addition of sugars to dolichol pyrophosphate produces dolichol-linked oligosaccharides containing fourteen sugars, including two GlcNAcs, nine mannoses and three glucoses. Once assembled, the oligosaccharide is transferred from the lipid to nascent proteins by oligosaccharyltransferases. Catalyzes the initial step of dolichol-linked oligosaccharide biosynthesis, transfering GlcNAc-1-P from cytosolic UDP-GlcNAc onto the carrier lipid dolichyl phosphate (P-dolichol), yielding GlcNAc-P-P-dolichol embedded in the cytoplasmic leaflet of the endoplasmic reticulum membrane.</text>
</comment>
<organism evidence="24 25">
    <name type="scientific">Fonsecaea monophora</name>
    <dbReference type="NCBI Taxonomy" id="254056"/>
    <lineage>
        <taxon>Eukaryota</taxon>
        <taxon>Fungi</taxon>
        <taxon>Dikarya</taxon>
        <taxon>Ascomycota</taxon>
        <taxon>Pezizomycotina</taxon>
        <taxon>Eurotiomycetes</taxon>
        <taxon>Chaetothyriomycetidae</taxon>
        <taxon>Chaetothyriales</taxon>
        <taxon>Herpotrichiellaceae</taxon>
        <taxon>Fonsecaea</taxon>
    </lineage>
</organism>
<evidence type="ECO:0000256" key="5">
    <source>
        <dbReference type="ARBA" id="ARBA00013225"/>
    </source>
</evidence>
<dbReference type="PANTHER" id="PTHR10571:SF0">
    <property type="entry name" value="UDP-N-ACETYLGLUCOSAMINE--DOLICHYL-PHOSPHATE N-ACETYLGLUCOSAMINEPHOSPHOTRANSFERASE"/>
    <property type="match status" value="1"/>
</dbReference>
<evidence type="ECO:0000256" key="17">
    <source>
        <dbReference type="ARBA" id="ARBA00044717"/>
    </source>
</evidence>
<dbReference type="GO" id="GO:0046872">
    <property type="term" value="F:metal ion binding"/>
    <property type="evidence" value="ECO:0007669"/>
    <property type="project" value="UniProtKB-KW"/>
</dbReference>
<dbReference type="GO" id="GO:0008081">
    <property type="term" value="F:phosphoric diester hydrolase activity"/>
    <property type="evidence" value="ECO:0007669"/>
    <property type="project" value="InterPro"/>
</dbReference>
<comment type="pathway">
    <text evidence="3">Protein modification; protein glycosylation.</text>
</comment>
<evidence type="ECO:0000256" key="15">
    <source>
        <dbReference type="ARBA" id="ARBA00029567"/>
    </source>
</evidence>
<evidence type="ECO:0000256" key="7">
    <source>
        <dbReference type="ARBA" id="ARBA00022676"/>
    </source>
</evidence>
<dbReference type="InterPro" id="IPR010347">
    <property type="entry name" value="Tdp1"/>
</dbReference>
<feature type="compositionally biased region" description="Low complexity" evidence="22">
    <location>
        <begin position="488"/>
        <end position="509"/>
    </location>
</feature>
<evidence type="ECO:0000256" key="11">
    <source>
        <dbReference type="ARBA" id="ARBA00022824"/>
    </source>
</evidence>
<feature type="region of interest" description="Disordered" evidence="22">
    <location>
        <begin position="488"/>
        <end position="551"/>
    </location>
</feature>
<proteinExistence type="inferred from homology"/>